<dbReference type="RefSeq" id="WP_070969819.1">
    <property type="nucleotide sequence ID" value="NZ_CP017715.1"/>
</dbReference>
<proteinExistence type="predicted"/>
<evidence type="ECO:0000313" key="2">
    <source>
        <dbReference type="Proteomes" id="UP000177445"/>
    </source>
</evidence>
<evidence type="ECO:0000313" key="1">
    <source>
        <dbReference type="EMBL" id="AOY88663.1"/>
    </source>
</evidence>
<keyword evidence="2" id="KW-1185">Reference proteome</keyword>
<dbReference type="KEGG" id="msq:BKP64_11035"/>
<dbReference type="EMBL" id="CP017715">
    <property type="protein sequence ID" value="AOY88663.1"/>
    <property type="molecule type" value="Genomic_DNA"/>
</dbReference>
<gene>
    <name evidence="1" type="ORF">BKP64_11035</name>
</gene>
<dbReference type="AlphaFoldDB" id="A0A1D9GLZ6"/>
<sequence>MYDRVMKKFSDSYPLLMHQRDDNSFNRFGLEVGPGWYPLIFELFGFVDDMQRATGKAAGISQVKEKFGTLRIYCNLPCAADEQEILETIFASLSVRTCDFCGAPGRLSDAAGWWATRCDQHREISDFVESNRLRERYAEQFLNYERQGIVTEGLVYAFASRSSIQGCACLKLYELPRRLTSLSDGLMSQLTVSECADRDPAELEKMIKGMKDRGKRVAAVCDASDEGRTAIGSRW</sequence>
<dbReference type="Proteomes" id="UP000177445">
    <property type="component" value="Chromosome"/>
</dbReference>
<reference evidence="1 2" key="1">
    <citation type="submission" date="2016-10" db="EMBL/GenBank/DDBJ databases">
        <title>Marinobacter salinus sp. nov., a moderately halophilic bacterium isolated from a tidal flat environment.</title>
        <authorList>
            <person name="Park S.-J."/>
        </authorList>
    </citation>
    <scope>NUCLEOTIDE SEQUENCE [LARGE SCALE GENOMIC DNA]</scope>
    <source>
        <strain evidence="1 2">Hb8</strain>
    </source>
</reference>
<dbReference type="OrthoDB" id="8909281at2"/>
<protein>
    <submittedName>
        <fullName evidence="1">Uncharacterized protein</fullName>
    </submittedName>
</protein>
<name>A0A1D9GLZ6_9GAMM</name>
<accession>A0A1D9GLZ6</accession>
<organism evidence="1 2">
    <name type="scientific">Marinobacter salinus</name>
    <dbReference type="NCBI Taxonomy" id="1874317"/>
    <lineage>
        <taxon>Bacteria</taxon>
        <taxon>Pseudomonadati</taxon>
        <taxon>Pseudomonadota</taxon>
        <taxon>Gammaproteobacteria</taxon>
        <taxon>Pseudomonadales</taxon>
        <taxon>Marinobacteraceae</taxon>
        <taxon>Marinobacter</taxon>
    </lineage>
</organism>